<feature type="chain" id="PRO_5021433190" evidence="1">
    <location>
        <begin position="25"/>
        <end position="310"/>
    </location>
</feature>
<gene>
    <name evidence="2" type="ORF">E6O75_ATG05822</name>
</gene>
<feature type="signal peptide" evidence="1">
    <location>
        <begin position="1"/>
        <end position="24"/>
    </location>
</feature>
<organism evidence="2 3">
    <name type="scientific">Venturia nashicola</name>
    <dbReference type="NCBI Taxonomy" id="86259"/>
    <lineage>
        <taxon>Eukaryota</taxon>
        <taxon>Fungi</taxon>
        <taxon>Dikarya</taxon>
        <taxon>Ascomycota</taxon>
        <taxon>Pezizomycotina</taxon>
        <taxon>Dothideomycetes</taxon>
        <taxon>Pleosporomycetidae</taxon>
        <taxon>Venturiales</taxon>
        <taxon>Venturiaceae</taxon>
        <taxon>Venturia</taxon>
    </lineage>
</organism>
<dbReference type="AlphaFoldDB" id="A0A4Z1PAT6"/>
<comment type="caution">
    <text evidence="2">The sequence shown here is derived from an EMBL/GenBank/DDBJ whole genome shotgun (WGS) entry which is preliminary data.</text>
</comment>
<dbReference type="EMBL" id="SNSC02000013">
    <property type="protein sequence ID" value="TID18701.1"/>
    <property type="molecule type" value="Genomic_DNA"/>
</dbReference>
<accession>A0A4Z1PAT6</accession>
<evidence type="ECO:0000313" key="3">
    <source>
        <dbReference type="Proteomes" id="UP000298493"/>
    </source>
</evidence>
<evidence type="ECO:0000256" key="1">
    <source>
        <dbReference type="SAM" id="SignalP"/>
    </source>
</evidence>
<protein>
    <submittedName>
        <fullName evidence="2">Uncharacterized protein</fullName>
    </submittedName>
</protein>
<keyword evidence="1" id="KW-0732">Signal</keyword>
<proteinExistence type="predicted"/>
<evidence type="ECO:0000313" key="2">
    <source>
        <dbReference type="EMBL" id="TID18701.1"/>
    </source>
</evidence>
<dbReference type="Proteomes" id="UP000298493">
    <property type="component" value="Unassembled WGS sequence"/>
</dbReference>
<reference evidence="2 3" key="1">
    <citation type="submission" date="2019-04" db="EMBL/GenBank/DDBJ databases">
        <title>High contiguity whole genome sequence and gene annotation resource for two Venturia nashicola isolates.</title>
        <authorList>
            <person name="Prokchorchik M."/>
            <person name="Won K."/>
            <person name="Lee Y."/>
            <person name="Choi E.D."/>
            <person name="Segonzac C."/>
            <person name="Sohn K.H."/>
        </authorList>
    </citation>
    <scope>NUCLEOTIDE SEQUENCE [LARGE SCALE GENOMIC DNA]</scope>
    <source>
        <strain evidence="2 3">PRI2</strain>
    </source>
</reference>
<sequence>MFIPSLYPSIFLLFFSSILLPTYAQETNTQILEVRYDGTECPTGTIFTGRQNIPAGAGITCSYTDGASTISGNATLKHKAYRDERHCCYYNNDGQSAFLVTWYPSDRRITDFLPTYYLDGSYCCNIGDEEGTSFVKTTFAALDDECQFGPDRMPIVDSSQFVKCCFRRSSNQWSVHFIDHTPSFRETIGQDITQKIDIPVIPTFNFTFSIGEARLYRHHIEVDVFIPLVGKRTLNVEYTEEFKNVLCFETKLVVGTLDTCLETKTPDGKIFARVHFKGRGVLGRLDETRELPSVDDEFAAGFLKMLTCDG</sequence>
<keyword evidence="3" id="KW-1185">Reference proteome</keyword>
<name>A0A4Z1PAT6_9PEZI</name>